<dbReference type="Proteomes" id="UP000461585">
    <property type="component" value="Unassembled WGS sequence"/>
</dbReference>
<proteinExistence type="predicted"/>
<keyword evidence="1" id="KW-1133">Transmembrane helix</keyword>
<keyword evidence="1" id="KW-0472">Membrane</keyword>
<accession>A0A7X5HW19</accession>
<evidence type="ECO:0000256" key="1">
    <source>
        <dbReference type="SAM" id="Phobius"/>
    </source>
</evidence>
<keyword evidence="1" id="KW-0812">Transmembrane</keyword>
<evidence type="ECO:0000313" key="4">
    <source>
        <dbReference type="Proteomes" id="UP000461585"/>
    </source>
</evidence>
<evidence type="ECO:0000313" key="3">
    <source>
        <dbReference type="EMBL" id="NDL67702.1"/>
    </source>
</evidence>
<evidence type="ECO:0000256" key="2">
    <source>
        <dbReference type="SAM" id="SignalP"/>
    </source>
</evidence>
<dbReference type="RefSeq" id="WP_162370429.1">
    <property type="nucleotide sequence ID" value="NZ_JAAEEH010000019.1"/>
</dbReference>
<dbReference type="AlphaFoldDB" id="A0A7X5HW19"/>
<sequence>MKKIKEIMTRIIRKKDALTAFAMALLVVGAANTAHAVEPQGFALNFDPSQMFVWTQSIIDMMMPVVYITLGISLAFIIIRALKSAFSY</sequence>
<keyword evidence="2" id="KW-0732">Signal</keyword>
<comment type="caution">
    <text evidence="3">The sequence shown here is derived from an EMBL/GenBank/DDBJ whole genome shotgun (WGS) entry which is preliminary data.</text>
</comment>
<feature type="chain" id="PRO_5031397664" evidence="2">
    <location>
        <begin position="37"/>
        <end position="88"/>
    </location>
</feature>
<organism evidence="3 4">
    <name type="scientific">Anaerotalea alkaliphila</name>
    <dbReference type="NCBI Taxonomy" id="2662126"/>
    <lineage>
        <taxon>Bacteria</taxon>
        <taxon>Bacillati</taxon>
        <taxon>Bacillota</taxon>
        <taxon>Clostridia</taxon>
        <taxon>Eubacteriales</taxon>
        <taxon>Anaerotalea</taxon>
    </lineage>
</organism>
<protein>
    <submittedName>
        <fullName evidence="3">Uncharacterized protein</fullName>
    </submittedName>
</protein>
<dbReference type="EMBL" id="JAAEEH010000019">
    <property type="protein sequence ID" value="NDL67702.1"/>
    <property type="molecule type" value="Genomic_DNA"/>
</dbReference>
<keyword evidence="4" id="KW-1185">Reference proteome</keyword>
<gene>
    <name evidence="3" type="ORF">GXN74_08080</name>
</gene>
<feature type="signal peptide" evidence="2">
    <location>
        <begin position="1"/>
        <end position="36"/>
    </location>
</feature>
<feature type="transmembrane region" description="Helical" evidence="1">
    <location>
        <begin position="52"/>
        <end position="79"/>
    </location>
</feature>
<name>A0A7X5HW19_9FIRM</name>
<reference evidence="3 4" key="1">
    <citation type="submission" date="2020-01" db="EMBL/GenBank/DDBJ databases">
        <title>Anaeroalcalibacter tamaniensis gen. nov., sp. nov., moderately halophilic strictly anaerobic fermenter bacterium from mud volcano of Taman peninsula.</title>
        <authorList>
            <person name="Frolova A."/>
            <person name="Merkel A.Y."/>
            <person name="Slobodkin A.I."/>
        </authorList>
    </citation>
    <scope>NUCLEOTIDE SEQUENCE [LARGE SCALE GENOMIC DNA]</scope>
    <source>
        <strain evidence="3 4">F-3ap</strain>
    </source>
</reference>